<dbReference type="InterPro" id="IPR036291">
    <property type="entry name" value="NAD(P)-bd_dom_sf"/>
</dbReference>
<evidence type="ECO:0000256" key="1">
    <source>
        <dbReference type="ARBA" id="ARBA00023027"/>
    </source>
</evidence>
<dbReference type="KEGG" id="aaeo:BJI67_00050"/>
<evidence type="ECO:0000313" key="3">
    <source>
        <dbReference type="EMBL" id="AOV15664.1"/>
    </source>
</evidence>
<name>A0A1D8K417_9GAMM</name>
<dbReference type="Proteomes" id="UP000095342">
    <property type="component" value="Chromosome"/>
</dbReference>
<organism evidence="3 4">
    <name type="scientific">Acidihalobacter aeolianus</name>
    <dbReference type="NCBI Taxonomy" id="2792603"/>
    <lineage>
        <taxon>Bacteria</taxon>
        <taxon>Pseudomonadati</taxon>
        <taxon>Pseudomonadota</taxon>
        <taxon>Gammaproteobacteria</taxon>
        <taxon>Chromatiales</taxon>
        <taxon>Ectothiorhodospiraceae</taxon>
        <taxon>Acidihalobacter</taxon>
    </lineage>
</organism>
<evidence type="ECO:0000259" key="2">
    <source>
        <dbReference type="Pfam" id="PF01370"/>
    </source>
</evidence>
<evidence type="ECO:0000313" key="4">
    <source>
        <dbReference type="Proteomes" id="UP000095342"/>
    </source>
</evidence>
<dbReference type="AlphaFoldDB" id="A0A1D8K417"/>
<keyword evidence="1" id="KW-0520">NAD</keyword>
<dbReference type="Pfam" id="PF01370">
    <property type="entry name" value="Epimerase"/>
    <property type="match status" value="1"/>
</dbReference>
<reference evidence="3 4" key="1">
    <citation type="submission" date="2016-09" db="EMBL/GenBank/DDBJ databases">
        <title>Acidihalobacter prosperus V6 (DSM14174).</title>
        <authorList>
            <person name="Khaleque H.N."/>
            <person name="Ramsay J.P."/>
            <person name="Murphy R.J.T."/>
            <person name="Kaksonen A.H."/>
            <person name="Boxall N.J."/>
            <person name="Watkin E.L.J."/>
        </authorList>
    </citation>
    <scope>NUCLEOTIDE SEQUENCE [LARGE SCALE GENOMIC DNA]</scope>
    <source>
        <strain evidence="3 4">V6</strain>
    </source>
</reference>
<dbReference type="PANTHER" id="PTHR43574">
    <property type="entry name" value="EPIMERASE-RELATED"/>
    <property type="match status" value="1"/>
</dbReference>
<dbReference type="SUPFAM" id="SSF51735">
    <property type="entry name" value="NAD(P)-binding Rossmann-fold domains"/>
    <property type="match status" value="1"/>
</dbReference>
<accession>A0A1D8K417</accession>
<gene>
    <name evidence="3" type="ORF">BJI67_00050</name>
</gene>
<dbReference type="EMBL" id="CP017448">
    <property type="protein sequence ID" value="AOV15664.1"/>
    <property type="molecule type" value="Genomic_DNA"/>
</dbReference>
<protein>
    <recommendedName>
        <fullName evidence="2">NAD-dependent epimerase/dehydratase domain-containing protein</fullName>
    </recommendedName>
</protein>
<dbReference type="Gene3D" id="3.40.50.720">
    <property type="entry name" value="NAD(P)-binding Rossmann-like Domain"/>
    <property type="match status" value="1"/>
</dbReference>
<feature type="domain" description="NAD-dependent epimerase/dehydratase" evidence="2">
    <location>
        <begin position="99"/>
        <end position="224"/>
    </location>
</feature>
<dbReference type="InterPro" id="IPR001509">
    <property type="entry name" value="Epimerase_deHydtase"/>
</dbReference>
<sequence>MWHCSRGYHHVLNTLILGGGYLGKRVARRLSLTDTDSIALTARPNGTLPALLAESLPAFALDLDALDPPQLVPPWRDYGLLYLVPPPRDGNTDARLSRALAMLEHQPPRHIVYAGTSGVYGDCGGRWIDETAPLRPDSDRALRRVDAEAQLSIWCKSHDCSLILLRIGGIYGPDRLPLQRLRHGRPIVDLAEAPWSNRIHVDDLVSVCIEALRRPGEDHVFNVADGNPSSTSRFLLELAQAYQLSSPLFVSLREAIQRASPEGRIYLSESRRLCNRLLLSSLHLHLQYPTLADALARDPQIMPPFLHTPP</sequence>
<keyword evidence="4" id="KW-1185">Reference proteome</keyword>
<proteinExistence type="predicted"/>